<dbReference type="AlphaFoldDB" id="A0AAV3QCU9"/>
<keyword evidence="2" id="KW-1185">Reference proteome</keyword>
<comment type="caution">
    <text evidence="1">The sequence shown here is derived from an EMBL/GenBank/DDBJ whole genome shotgun (WGS) entry which is preliminary data.</text>
</comment>
<evidence type="ECO:0000313" key="1">
    <source>
        <dbReference type="EMBL" id="GAA0160460.1"/>
    </source>
</evidence>
<sequence>MLNNTYRSMKKAREIWDVLHNKYFNLKKDIDRFTIVNYFYHKFDPNKSMMDEISALDVYITKLAELNIVVPNAIQVDAILSKLPPSWNSYHKKILHSNETFTVEQLTTNMQVEIQGSESWM</sequence>
<dbReference type="Proteomes" id="UP001454036">
    <property type="component" value="Unassembled WGS sequence"/>
</dbReference>
<dbReference type="EMBL" id="BAABME010003891">
    <property type="protein sequence ID" value="GAA0160460.1"/>
    <property type="molecule type" value="Genomic_DNA"/>
</dbReference>
<accession>A0AAV3QCU9</accession>
<organism evidence="1 2">
    <name type="scientific">Lithospermum erythrorhizon</name>
    <name type="common">Purple gromwell</name>
    <name type="synonym">Lithospermum officinale var. erythrorhizon</name>
    <dbReference type="NCBI Taxonomy" id="34254"/>
    <lineage>
        <taxon>Eukaryota</taxon>
        <taxon>Viridiplantae</taxon>
        <taxon>Streptophyta</taxon>
        <taxon>Embryophyta</taxon>
        <taxon>Tracheophyta</taxon>
        <taxon>Spermatophyta</taxon>
        <taxon>Magnoliopsida</taxon>
        <taxon>eudicotyledons</taxon>
        <taxon>Gunneridae</taxon>
        <taxon>Pentapetalae</taxon>
        <taxon>asterids</taxon>
        <taxon>lamiids</taxon>
        <taxon>Boraginales</taxon>
        <taxon>Boraginaceae</taxon>
        <taxon>Boraginoideae</taxon>
        <taxon>Lithospermeae</taxon>
        <taxon>Lithospermum</taxon>
    </lineage>
</organism>
<protein>
    <submittedName>
        <fullName evidence="1">Uncharacterized protein</fullName>
    </submittedName>
</protein>
<gene>
    <name evidence="1" type="ORF">LIER_17009</name>
</gene>
<evidence type="ECO:0000313" key="2">
    <source>
        <dbReference type="Proteomes" id="UP001454036"/>
    </source>
</evidence>
<proteinExistence type="predicted"/>
<name>A0AAV3QCU9_LITER</name>
<reference evidence="1 2" key="1">
    <citation type="submission" date="2024-01" db="EMBL/GenBank/DDBJ databases">
        <title>The complete chloroplast genome sequence of Lithospermum erythrorhizon: insights into the phylogenetic relationship among Boraginaceae species and the maternal lineages of purple gromwells.</title>
        <authorList>
            <person name="Okada T."/>
            <person name="Watanabe K."/>
        </authorList>
    </citation>
    <scope>NUCLEOTIDE SEQUENCE [LARGE SCALE GENOMIC DNA]</scope>
</reference>
<dbReference type="Pfam" id="PF14223">
    <property type="entry name" value="Retrotran_gag_2"/>
    <property type="match status" value="1"/>
</dbReference>